<evidence type="ECO:0000313" key="1">
    <source>
        <dbReference type="EMBL" id="CRG89930.1"/>
    </source>
</evidence>
<dbReference type="Proteomes" id="UP000054383">
    <property type="component" value="Unassembled WGS sequence"/>
</dbReference>
<evidence type="ECO:0000313" key="2">
    <source>
        <dbReference type="Proteomes" id="UP000054383"/>
    </source>
</evidence>
<protein>
    <submittedName>
        <fullName evidence="1">Uncharacterized protein</fullName>
    </submittedName>
</protein>
<gene>
    <name evidence="1" type="ORF">PISL3812_06969</name>
</gene>
<dbReference type="OrthoDB" id="10343267at2759"/>
<dbReference type="AlphaFoldDB" id="A0A0U1M4I2"/>
<sequence>MGAGKYSQQSLKVEFVDVTPGPRVIIYNQKFSLGLRITDKDTLLSGSRKEVRLFVLFKGVDYVKIQKRCTLRPTPENAESNLILRDMTFDELPPSITTTPDLEIQFKAQIPLPGHKTEEALSDTFRLVQDAEYARMYYDISDSDILNEMNTVHHVESAENNTEKDCKGWKWDFVERDRQLLRWAMK</sequence>
<organism evidence="1 2">
    <name type="scientific">Talaromyces islandicus</name>
    <name type="common">Penicillium islandicum</name>
    <dbReference type="NCBI Taxonomy" id="28573"/>
    <lineage>
        <taxon>Eukaryota</taxon>
        <taxon>Fungi</taxon>
        <taxon>Dikarya</taxon>
        <taxon>Ascomycota</taxon>
        <taxon>Pezizomycotina</taxon>
        <taxon>Eurotiomycetes</taxon>
        <taxon>Eurotiomycetidae</taxon>
        <taxon>Eurotiales</taxon>
        <taxon>Trichocomaceae</taxon>
        <taxon>Talaromyces</taxon>
        <taxon>Talaromyces sect. Islandici</taxon>
    </lineage>
</organism>
<reference evidence="1 2" key="1">
    <citation type="submission" date="2015-04" db="EMBL/GenBank/DDBJ databases">
        <authorList>
            <person name="Syromyatnikov M.Y."/>
            <person name="Popov V.N."/>
        </authorList>
    </citation>
    <scope>NUCLEOTIDE SEQUENCE [LARGE SCALE GENOMIC DNA]</scope>
    <source>
        <strain evidence="1">WF-38-12</strain>
    </source>
</reference>
<proteinExistence type="predicted"/>
<accession>A0A0U1M4I2</accession>
<dbReference type="EMBL" id="CVMT01000007">
    <property type="protein sequence ID" value="CRG89930.1"/>
    <property type="molecule type" value="Genomic_DNA"/>
</dbReference>
<keyword evidence="2" id="KW-1185">Reference proteome</keyword>
<name>A0A0U1M4I2_TALIS</name>